<dbReference type="PANTHER" id="PTHR46411:SF3">
    <property type="entry name" value="AAA+ ATPASE DOMAIN-CONTAINING PROTEIN"/>
    <property type="match status" value="1"/>
</dbReference>
<dbReference type="OrthoDB" id="10042665at2759"/>
<dbReference type="Proteomes" id="UP000293360">
    <property type="component" value="Unassembled WGS sequence"/>
</dbReference>
<accession>A0A4Q4SZT5</accession>
<dbReference type="PANTHER" id="PTHR46411">
    <property type="entry name" value="FAMILY ATPASE, PUTATIVE-RELATED"/>
    <property type="match status" value="1"/>
</dbReference>
<protein>
    <submittedName>
        <fullName evidence="1">Uncharacterized protein</fullName>
    </submittedName>
</protein>
<sequence>MAAAFSVTLREPEYFSGLVFPPTNRVSSFGPAMKLRVHLALTCNPPGVDTRRRIRTQYLSTARGAETKIDRDSAVSSLVRVWLNGREIASALTMAKTTARSEGKPLRLGHIEIALEVCDLFEKELHHR</sequence>
<proteinExistence type="predicted"/>
<dbReference type="AlphaFoldDB" id="A0A4Q4SZT5"/>
<organism evidence="1 2">
    <name type="scientific">Monosporascus ibericus</name>
    <dbReference type="NCBI Taxonomy" id="155417"/>
    <lineage>
        <taxon>Eukaryota</taxon>
        <taxon>Fungi</taxon>
        <taxon>Dikarya</taxon>
        <taxon>Ascomycota</taxon>
        <taxon>Pezizomycotina</taxon>
        <taxon>Sordariomycetes</taxon>
        <taxon>Xylariomycetidae</taxon>
        <taxon>Xylariales</taxon>
        <taxon>Xylariales incertae sedis</taxon>
        <taxon>Monosporascus</taxon>
    </lineage>
</organism>
<name>A0A4Q4SZT5_9PEZI</name>
<gene>
    <name evidence="1" type="ORF">DL764_007568</name>
</gene>
<dbReference type="EMBL" id="QJNU01000530">
    <property type="protein sequence ID" value="RYO95896.1"/>
    <property type="molecule type" value="Genomic_DNA"/>
</dbReference>
<dbReference type="STRING" id="155417.A0A4Q4SZT5"/>
<keyword evidence="2" id="KW-1185">Reference proteome</keyword>
<evidence type="ECO:0000313" key="2">
    <source>
        <dbReference type="Proteomes" id="UP000293360"/>
    </source>
</evidence>
<evidence type="ECO:0000313" key="1">
    <source>
        <dbReference type="EMBL" id="RYO95896.1"/>
    </source>
</evidence>
<comment type="caution">
    <text evidence="1">The sequence shown here is derived from an EMBL/GenBank/DDBJ whole genome shotgun (WGS) entry which is preliminary data.</text>
</comment>
<reference evidence="1 2" key="1">
    <citation type="submission" date="2018-06" db="EMBL/GenBank/DDBJ databases">
        <title>Complete Genomes of Monosporascus.</title>
        <authorList>
            <person name="Robinson A.J."/>
            <person name="Natvig D.O."/>
        </authorList>
    </citation>
    <scope>NUCLEOTIDE SEQUENCE [LARGE SCALE GENOMIC DNA]</scope>
    <source>
        <strain evidence="1 2">CBS 110550</strain>
    </source>
</reference>